<evidence type="ECO:0000259" key="2">
    <source>
        <dbReference type="PROSITE" id="PS50086"/>
    </source>
</evidence>
<evidence type="ECO:0000313" key="4">
    <source>
        <dbReference type="Proteomes" id="UP000509704"/>
    </source>
</evidence>
<dbReference type="RefSeq" id="XP_037145943.1">
    <property type="nucleotide sequence ID" value="XM_037290048.1"/>
</dbReference>
<dbReference type="InterPro" id="IPR035969">
    <property type="entry name" value="Rab-GAP_TBC_sf"/>
</dbReference>
<name>A0A7H9B663_ZYGMR</name>
<dbReference type="SMART" id="SM00164">
    <property type="entry name" value="TBC"/>
    <property type="match status" value="1"/>
</dbReference>
<dbReference type="KEGG" id="zmk:HG535_0G01020"/>
<dbReference type="GeneID" id="59238001"/>
<dbReference type="PROSITE" id="PS50086">
    <property type="entry name" value="TBC_RABGAP"/>
    <property type="match status" value="1"/>
</dbReference>
<proteinExistence type="predicted"/>
<organism evidence="3 4">
    <name type="scientific">Zygotorulaspora mrakii</name>
    <name type="common">Zygosaccharomyces mrakii</name>
    <dbReference type="NCBI Taxonomy" id="42260"/>
    <lineage>
        <taxon>Eukaryota</taxon>
        <taxon>Fungi</taxon>
        <taxon>Dikarya</taxon>
        <taxon>Ascomycota</taxon>
        <taxon>Saccharomycotina</taxon>
        <taxon>Saccharomycetes</taxon>
        <taxon>Saccharomycetales</taxon>
        <taxon>Saccharomycetaceae</taxon>
        <taxon>Zygotorulaspora</taxon>
    </lineage>
</organism>
<accession>A0A7H9B663</accession>
<evidence type="ECO:0000256" key="1">
    <source>
        <dbReference type="ARBA" id="ARBA00022468"/>
    </source>
</evidence>
<sequence length="754" mass="87971">MSTKLLFCKAKTFIHPTKQAGDNVSGFLIITSKDDLSKQESVLTWIPESGLNRKQANFLNAADVRFGGSEGNLGSSKMDSSILIEAVGMPWSFSITLRCLYSLEFRQPSPNGWWHGSIILHSRSPEEDDTMPVLFFHDDICPSSKERTKRLNKSFTPFSDSGEIYWGGIDFRNAIRKLVDLQKTHVEPTMWLVNATLDDLRNFSPQQLEKKVNLSRDELDKSKSSWWDRLESAKWGVMSAIADATSKTGTFVGGLVKQHPLVKLAERNSDNPYVRKMLENPRVQEVQDDFDSARVYLAKWALGVKQQADMYQKNHEIDSFYRKLLITELNFDSKSDVQFTEEELSTALERKFPVTQQKWESFFDSQGRLSLTVNEVKDFIFHGGVQDFDTRKEVWLFLLNVYPWDSSADERIQLTSLKDSYENDYKNKWLTRVEHEDPFEEEYWRDQLCRIEKDVRRNDRDLPLYQFNTVDGRCPDPQGNLPETDENGDEHCMELKNPHLLALRNILVCYNLYNPDLGYVQGMADLLSPIYYIVRDEALSFWCFVNFMDRMERNFLRDQSGIRDQMIALTELCQLLLPNLSEHLNKCDSSNLFFCFRMLLVWFKREFEFNEVCSIWEIFLTDFYSSQFQLFFMLAILQKNSQPVIQNLNQFDQVLEYFNGLHGTMDWNDLMTRSELLFIRFRKVMNVMDKKKELNEEIPNSTGTQSSGIELHELDENGNEELVQLPSTSTYLRSLLSKNIVIQREGPRTKNSIR</sequence>
<dbReference type="Gene3D" id="1.10.8.270">
    <property type="entry name" value="putative rabgap domain of human tbc1 domain family member 14 like domains"/>
    <property type="match status" value="1"/>
</dbReference>
<dbReference type="SUPFAM" id="SSF47923">
    <property type="entry name" value="Ypt/Rab-GAP domain of gyp1p"/>
    <property type="match status" value="2"/>
</dbReference>
<dbReference type="AlphaFoldDB" id="A0A7H9B663"/>
<dbReference type="Pfam" id="PF00566">
    <property type="entry name" value="RabGAP-TBC"/>
    <property type="match status" value="1"/>
</dbReference>
<dbReference type="PANTHER" id="PTHR22957">
    <property type="entry name" value="TBC1 DOMAIN FAMILY MEMBER GTPASE-ACTIVATING PROTEIN"/>
    <property type="match status" value="1"/>
</dbReference>
<dbReference type="OrthoDB" id="10264062at2759"/>
<keyword evidence="1" id="KW-0343">GTPase activation</keyword>
<protein>
    <recommendedName>
        <fullName evidence="2">Rab-GAP TBC domain-containing protein</fullName>
    </recommendedName>
</protein>
<dbReference type="Proteomes" id="UP000509704">
    <property type="component" value="Chromosome 7"/>
</dbReference>
<dbReference type="InterPro" id="IPR000195">
    <property type="entry name" value="Rab-GAP-TBC_dom"/>
</dbReference>
<dbReference type="PANTHER" id="PTHR22957:SF502">
    <property type="entry name" value="SMALL G PROTEIN SIGNALING MODULATOR 2-RELATED"/>
    <property type="match status" value="1"/>
</dbReference>
<evidence type="ECO:0000313" key="3">
    <source>
        <dbReference type="EMBL" id="QLG74218.1"/>
    </source>
</evidence>
<dbReference type="EMBL" id="CP058610">
    <property type="protein sequence ID" value="QLG74218.1"/>
    <property type="molecule type" value="Genomic_DNA"/>
</dbReference>
<dbReference type="GO" id="GO:0005096">
    <property type="term" value="F:GTPase activator activity"/>
    <property type="evidence" value="ECO:0007669"/>
    <property type="project" value="UniProtKB-KW"/>
</dbReference>
<reference evidence="3 4" key="1">
    <citation type="submission" date="2020-07" db="EMBL/GenBank/DDBJ databases">
        <title>The yeast mating-type switching endonuclease HO is a domesticated member of an unorthodox homing genetic element family.</title>
        <authorList>
            <person name="Coughlan A.Y."/>
            <person name="Lombardi L."/>
            <person name="Braun-Galleani S."/>
            <person name="Martos A.R."/>
            <person name="Galeote V."/>
            <person name="Bigey F."/>
            <person name="Dequin S."/>
            <person name="Byrne K.P."/>
            <person name="Wolfe K.H."/>
        </authorList>
    </citation>
    <scope>NUCLEOTIDE SEQUENCE [LARGE SCALE GENOMIC DNA]</scope>
    <source>
        <strain evidence="3 4">NRRL Y-6702</strain>
    </source>
</reference>
<feature type="domain" description="Rab-GAP TBC" evidence="2">
    <location>
        <begin position="385"/>
        <end position="623"/>
    </location>
</feature>
<gene>
    <name evidence="3" type="ORF">HG535_0G01020</name>
</gene>
<keyword evidence="4" id="KW-1185">Reference proteome</keyword>
<dbReference type="Gene3D" id="1.10.472.80">
    <property type="entry name" value="Ypt/Rab-GAP domain of gyp1p, domain 3"/>
    <property type="match status" value="1"/>
</dbReference>